<gene>
    <name evidence="3" type="ORF">KI387_027686</name>
</gene>
<feature type="compositionally biased region" description="Polar residues" evidence="1">
    <location>
        <begin position="853"/>
        <end position="865"/>
    </location>
</feature>
<feature type="domain" description="PWWP" evidence="2">
    <location>
        <begin position="52"/>
        <end position="97"/>
    </location>
</feature>
<feature type="non-terminal residue" evidence="3">
    <location>
        <position position="1164"/>
    </location>
</feature>
<dbReference type="PROSITE" id="PS50812">
    <property type="entry name" value="PWWP"/>
    <property type="match status" value="1"/>
</dbReference>
<keyword evidence="4" id="KW-1185">Reference proteome</keyword>
<comment type="caution">
    <text evidence="3">The sequence shown here is derived from an EMBL/GenBank/DDBJ whole genome shotgun (WGS) entry which is preliminary data.</text>
</comment>
<evidence type="ECO:0000313" key="4">
    <source>
        <dbReference type="Proteomes" id="UP000824469"/>
    </source>
</evidence>
<feature type="region of interest" description="Disordered" evidence="1">
    <location>
        <begin position="836"/>
        <end position="865"/>
    </location>
</feature>
<protein>
    <recommendedName>
        <fullName evidence="2">PWWP domain-containing protein</fullName>
    </recommendedName>
</protein>
<dbReference type="SUPFAM" id="SSF63748">
    <property type="entry name" value="Tudor/PWWP/MBT"/>
    <property type="match status" value="1"/>
</dbReference>
<feature type="compositionally biased region" description="Basic and acidic residues" evidence="1">
    <location>
        <begin position="836"/>
        <end position="852"/>
    </location>
</feature>
<dbReference type="Gene3D" id="2.30.30.140">
    <property type="match status" value="1"/>
</dbReference>
<feature type="region of interest" description="Disordered" evidence="1">
    <location>
        <begin position="1062"/>
        <end position="1164"/>
    </location>
</feature>
<feature type="region of interest" description="Disordered" evidence="1">
    <location>
        <begin position="154"/>
        <end position="185"/>
    </location>
</feature>
<dbReference type="Pfam" id="PF00855">
    <property type="entry name" value="PWWP"/>
    <property type="match status" value="1"/>
</dbReference>
<name>A0AA38L447_TAXCH</name>
<evidence type="ECO:0000313" key="3">
    <source>
        <dbReference type="EMBL" id="KAH9312651.1"/>
    </source>
</evidence>
<evidence type="ECO:0000259" key="2">
    <source>
        <dbReference type="PROSITE" id="PS50812"/>
    </source>
</evidence>
<dbReference type="PANTHER" id="PTHR12550:SF70">
    <property type="entry name" value="JIL-1 ANCHORING AND STABILIZING PROTEIN, ISOFORM A"/>
    <property type="match status" value="1"/>
</dbReference>
<dbReference type="Proteomes" id="UP000824469">
    <property type="component" value="Unassembled WGS sequence"/>
</dbReference>
<accession>A0AA38L447</accession>
<organism evidence="3 4">
    <name type="scientific">Taxus chinensis</name>
    <name type="common">Chinese yew</name>
    <name type="synonym">Taxus wallichiana var. chinensis</name>
    <dbReference type="NCBI Taxonomy" id="29808"/>
    <lineage>
        <taxon>Eukaryota</taxon>
        <taxon>Viridiplantae</taxon>
        <taxon>Streptophyta</taxon>
        <taxon>Embryophyta</taxon>
        <taxon>Tracheophyta</taxon>
        <taxon>Spermatophyta</taxon>
        <taxon>Pinopsida</taxon>
        <taxon>Pinidae</taxon>
        <taxon>Conifers II</taxon>
        <taxon>Cupressales</taxon>
        <taxon>Taxaceae</taxon>
        <taxon>Taxus</taxon>
    </lineage>
</organism>
<proteinExistence type="predicted"/>
<feature type="region of interest" description="Disordered" evidence="1">
    <location>
        <begin position="802"/>
        <end position="823"/>
    </location>
</feature>
<dbReference type="SMART" id="SM00293">
    <property type="entry name" value="PWWP"/>
    <property type="match status" value="1"/>
</dbReference>
<dbReference type="PANTHER" id="PTHR12550">
    <property type="entry name" value="HEPATOMA-DERIVED GROWTH FACTOR-RELATED"/>
    <property type="match status" value="1"/>
</dbReference>
<feature type="compositionally biased region" description="Polar residues" evidence="1">
    <location>
        <begin position="1133"/>
        <end position="1146"/>
    </location>
</feature>
<evidence type="ECO:0000256" key="1">
    <source>
        <dbReference type="SAM" id="MobiDB-lite"/>
    </source>
</evidence>
<dbReference type="EMBL" id="JAHRHJ020000006">
    <property type="protein sequence ID" value="KAH9312651.1"/>
    <property type="molecule type" value="Genomic_DNA"/>
</dbReference>
<reference evidence="3 4" key="1">
    <citation type="journal article" date="2021" name="Nat. Plants">
        <title>The Taxus genome provides insights into paclitaxel biosynthesis.</title>
        <authorList>
            <person name="Xiong X."/>
            <person name="Gou J."/>
            <person name="Liao Q."/>
            <person name="Li Y."/>
            <person name="Zhou Q."/>
            <person name="Bi G."/>
            <person name="Li C."/>
            <person name="Du R."/>
            <person name="Wang X."/>
            <person name="Sun T."/>
            <person name="Guo L."/>
            <person name="Liang H."/>
            <person name="Lu P."/>
            <person name="Wu Y."/>
            <person name="Zhang Z."/>
            <person name="Ro D.K."/>
            <person name="Shang Y."/>
            <person name="Huang S."/>
            <person name="Yan J."/>
        </authorList>
    </citation>
    <scope>NUCLEOTIDE SEQUENCE [LARGE SCALE GENOMIC DNA]</scope>
    <source>
        <strain evidence="3">Ta-2019</strain>
    </source>
</reference>
<dbReference type="InterPro" id="IPR000313">
    <property type="entry name" value="PWWP_dom"/>
</dbReference>
<feature type="compositionally biased region" description="Basic and acidic residues" evidence="1">
    <location>
        <begin position="1077"/>
        <end position="1090"/>
    </location>
</feature>
<dbReference type="AlphaFoldDB" id="A0AA38L447"/>
<sequence length="1164" mass="128855">GRDLLKSAECQLSPISRVYRLRVFFRAMAPSRKRGGGGGVGKSAAARPEWKIGDLVLAKVKGFPAWPAQISKPEKWGHSHDPRKVFVYFFGTDQIPDAIQAFTQETKKHLSLKCQGKGSDFVRAVEQIGEVYEKLKVEKQDEIENVDEEVKIDGRKSSTKKSKGKKNDRSRASRHNVSNVVPNAEGDSIIQRNQTIFMDDKGLKHEIEGLEDLRGLFEEDQLKETCPVKRSVKKAGITECESQDLQENVAAIRSPQSEPIPMRKSDNPKDGNVSAGLAEIKQEVGRKRRAVKRSSARSGDKGAIISLAHDGRDFRLAARSPNLKVHQSDGDVNEKALSKGGTQLQGELLVASNTCKDSITLDDGQPNFEVPNKQKLEVSNDIVEDKVALQNEKSVVFPFVFEDDRNKVIIDESLLCNSVLKKKRKHLKKSDLGTSGLTWKCLDIEERVTTEIEISNSLEKPSDIDSDTKRTRHRIGTDEHLPLVKRVRARMGKESSKLEEHIMEHSMAKSEESIKKEGMTKPVESTTNEHVPQDAVPIENFQCKSNVSVPLKVADLGRTSIYDQASSTSVQRDPCLPHKADKYRLRGSLADDEAALPPSKRLHRALEAMSACAAEAATLSAGIDMGSEEKCDDGKSGSVSVENGKGDVLEIEDPAKEGKLSFLKDPMLETSSSDMCIDSLNLVSGVSSEFALHALNNAGNSMDEDIRSHVHGDKKKMNHHDDGIVRAENAEESDSPSSLKIESKQHEKSCFLPLKKHDSSKFGLENSIEAEGNEELNQHGKCIPVSPEKHEASNSALEHFDEAKKGGDISDTDQKFSMHDDQEKMDKCIEQAEEKSLVRDAAEKPSVHDDQTKMSGGSDINGNQNKMDGWSDANLCTEISKEASYSCKKVAESEQHEMPRLVIAGQEEGSKFTSECHKHRDETLAIYADTDCQSLVLDNTKKSVPLIGDPNSTKELVTMTQENDELKQDMKFVSMLPKKHGGMKFAKDLSYLGKSNLESAMDVDSKSHLHGNQKRMGNRKDVICAKRVEEPVVSFQKADDSKKHHNPISVSLRNIDNVKSDLRQSRSSFTSPPKTHRVIDYGKVESDQLESKPSIKVKKSNVTPTKKVPVAVSKKDDGQFNAEKANQEHQPRRSSVGTLENVSVSHAKSGCDVSTPRSKIHVKI</sequence>